<dbReference type="EMBL" id="CP068393">
    <property type="protein sequence ID" value="QUC68402.1"/>
    <property type="molecule type" value="Genomic_DNA"/>
</dbReference>
<dbReference type="Proteomes" id="UP000682782">
    <property type="component" value="Chromosome"/>
</dbReference>
<keyword evidence="2" id="KW-1185">Reference proteome</keyword>
<protein>
    <submittedName>
        <fullName evidence="1">tRNA (N6-threonylcarbamoyladenosine(37)-N6)-methyltransferase TrmO</fullName>
    </submittedName>
</protein>
<gene>
    <name evidence="1" type="primary">tsaA</name>
    <name evidence="1" type="ORF">JYE49_06845</name>
</gene>
<organism evidence="1 2">
    <name type="scientific">Aristaeella hokkaidonensis</name>
    <dbReference type="NCBI Taxonomy" id="3046382"/>
    <lineage>
        <taxon>Bacteria</taxon>
        <taxon>Bacillati</taxon>
        <taxon>Bacillota</taxon>
        <taxon>Clostridia</taxon>
        <taxon>Eubacteriales</taxon>
        <taxon>Aristaeellaceae</taxon>
        <taxon>Aristaeella</taxon>
    </lineage>
</organism>
<reference evidence="1" key="1">
    <citation type="submission" date="2021-01" db="EMBL/GenBank/DDBJ databases">
        <title>Complete genome sequence of Clostridiales bacterium R-7.</title>
        <authorList>
            <person name="Mahoney-Kurpe S.C."/>
            <person name="Palevich N."/>
            <person name="Koike S."/>
            <person name="Moon C.D."/>
            <person name="Attwood G.T."/>
        </authorList>
    </citation>
    <scope>NUCLEOTIDE SEQUENCE</scope>
    <source>
        <strain evidence="1">R-7</strain>
    </source>
</reference>
<sequence>MNSIEMKPIGRVENTVSEKKDTAWGENVSSITLEEQYAGGLSGLEQFSHAIILYYLDQAQYMKEKHLQRRPQNREDMPMVGIFSQRAKDRPNRIGMTSVEIVSVSDRTLTVKGLDAVNGTPVLDIKPYYPVYDRKEAVVPGWVNRLMEHYF</sequence>
<name>A0AC61MYZ8_9FIRM</name>
<evidence type="ECO:0000313" key="1">
    <source>
        <dbReference type="EMBL" id="QUC68402.1"/>
    </source>
</evidence>
<evidence type="ECO:0000313" key="2">
    <source>
        <dbReference type="Proteomes" id="UP000682782"/>
    </source>
</evidence>
<proteinExistence type="predicted"/>
<accession>A0AC61MYZ8</accession>